<keyword evidence="2" id="KW-1185">Reference proteome</keyword>
<dbReference type="EMBL" id="JAYMYS010000008">
    <property type="protein sequence ID" value="KAK7385036.1"/>
    <property type="molecule type" value="Genomic_DNA"/>
</dbReference>
<proteinExistence type="predicted"/>
<evidence type="ECO:0000313" key="2">
    <source>
        <dbReference type="Proteomes" id="UP001386955"/>
    </source>
</evidence>
<sequence length="71" mass="8092">MTSINAIVYPHSATCLLHSPLFPRRIVTRTDSVRRDTWQTLSHNLDSRKALFGIGAERSWLGKLFALILLE</sequence>
<comment type="caution">
    <text evidence="1">The sequence shown here is derived from an EMBL/GenBank/DDBJ whole genome shotgun (WGS) entry which is preliminary data.</text>
</comment>
<gene>
    <name evidence="1" type="ORF">VNO78_30743</name>
</gene>
<accession>A0AAN9X781</accession>
<dbReference type="AlphaFoldDB" id="A0AAN9X781"/>
<dbReference type="Proteomes" id="UP001386955">
    <property type="component" value="Unassembled WGS sequence"/>
</dbReference>
<organism evidence="1 2">
    <name type="scientific">Psophocarpus tetragonolobus</name>
    <name type="common">Winged bean</name>
    <name type="synonym">Dolichos tetragonolobus</name>
    <dbReference type="NCBI Taxonomy" id="3891"/>
    <lineage>
        <taxon>Eukaryota</taxon>
        <taxon>Viridiplantae</taxon>
        <taxon>Streptophyta</taxon>
        <taxon>Embryophyta</taxon>
        <taxon>Tracheophyta</taxon>
        <taxon>Spermatophyta</taxon>
        <taxon>Magnoliopsida</taxon>
        <taxon>eudicotyledons</taxon>
        <taxon>Gunneridae</taxon>
        <taxon>Pentapetalae</taxon>
        <taxon>rosids</taxon>
        <taxon>fabids</taxon>
        <taxon>Fabales</taxon>
        <taxon>Fabaceae</taxon>
        <taxon>Papilionoideae</taxon>
        <taxon>50 kb inversion clade</taxon>
        <taxon>NPAAA clade</taxon>
        <taxon>indigoferoid/millettioid clade</taxon>
        <taxon>Phaseoleae</taxon>
        <taxon>Psophocarpus</taxon>
    </lineage>
</organism>
<protein>
    <submittedName>
        <fullName evidence="1">Uncharacterized protein</fullName>
    </submittedName>
</protein>
<reference evidence="1 2" key="1">
    <citation type="submission" date="2024-01" db="EMBL/GenBank/DDBJ databases">
        <title>The genomes of 5 underutilized Papilionoideae crops provide insights into root nodulation and disease resistanc.</title>
        <authorList>
            <person name="Jiang F."/>
        </authorList>
    </citation>
    <scope>NUCLEOTIDE SEQUENCE [LARGE SCALE GENOMIC DNA]</scope>
    <source>
        <strain evidence="1">DUOXIRENSHENG_FW03</strain>
        <tissue evidence="1">Leaves</tissue>
    </source>
</reference>
<name>A0AAN9X781_PSOTE</name>
<evidence type="ECO:0000313" key="1">
    <source>
        <dbReference type="EMBL" id="KAK7385036.1"/>
    </source>
</evidence>